<evidence type="ECO:0000313" key="7">
    <source>
        <dbReference type="Proteomes" id="UP000293874"/>
    </source>
</evidence>
<sequence length="194" mass="20694">MKKSVLFSCAISFGLAIVVSCNDQQAQEPLADGSLSADSLVKRGEYLVTVIGCGDCHSPKVMGPQGPMPAPGLELSGHPASLPIPKVDTSELRSWALFNHSNTAVAGPWGVSFAANITGDSTGIGAWTEAQFFRAMREGKYKGLENSRPLLPPMPWMNYTRMKDIDLKSIYAYLKTTGVKNVVPAAIPPTALGK</sequence>
<dbReference type="GO" id="GO:0009055">
    <property type="term" value="F:electron transfer activity"/>
    <property type="evidence" value="ECO:0007669"/>
    <property type="project" value="InterPro"/>
</dbReference>
<protein>
    <recommendedName>
        <fullName evidence="5">Cytochrome c domain-containing protein</fullName>
    </recommendedName>
</protein>
<dbReference type="SUPFAM" id="SSF46626">
    <property type="entry name" value="Cytochrome c"/>
    <property type="match status" value="1"/>
</dbReference>
<dbReference type="GO" id="GO:0046872">
    <property type="term" value="F:metal ion binding"/>
    <property type="evidence" value="ECO:0007669"/>
    <property type="project" value="UniProtKB-KW"/>
</dbReference>
<keyword evidence="1 4" id="KW-0349">Heme</keyword>
<dbReference type="Gene3D" id="1.10.760.10">
    <property type="entry name" value="Cytochrome c-like domain"/>
    <property type="match status" value="1"/>
</dbReference>
<proteinExistence type="predicted"/>
<dbReference type="PROSITE" id="PS51007">
    <property type="entry name" value="CYTC"/>
    <property type="match status" value="1"/>
</dbReference>
<keyword evidence="7" id="KW-1185">Reference proteome</keyword>
<name>A0A4Q7N0F1_9BACT</name>
<comment type="caution">
    <text evidence="6">The sequence shown here is derived from an EMBL/GenBank/DDBJ whole genome shotgun (WGS) entry which is preliminary data.</text>
</comment>
<feature type="domain" description="Cytochrome c" evidence="5">
    <location>
        <begin position="39"/>
        <end position="178"/>
    </location>
</feature>
<evidence type="ECO:0000256" key="3">
    <source>
        <dbReference type="ARBA" id="ARBA00023004"/>
    </source>
</evidence>
<evidence type="ECO:0000256" key="4">
    <source>
        <dbReference type="PROSITE-ProRule" id="PRU00433"/>
    </source>
</evidence>
<keyword evidence="2 4" id="KW-0479">Metal-binding</keyword>
<dbReference type="AlphaFoldDB" id="A0A4Q7N0F1"/>
<dbReference type="RefSeq" id="WP_130539466.1">
    <property type="nucleotide sequence ID" value="NZ_CP042431.1"/>
</dbReference>
<dbReference type="PANTHER" id="PTHR35008">
    <property type="entry name" value="BLL4482 PROTEIN-RELATED"/>
    <property type="match status" value="1"/>
</dbReference>
<organism evidence="6 7">
    <name type="scientific">Pseudobacter ginsenosidimutans</name>
    <dbReference type="NCBI Taxonomy" id="661488"/>
    <lineage>
        <taxon>Bacteria</taxon>
        <taxon>Pseudomonadati</taxon>
        <taxon>Bacteroidota</taxon>
        <taxon>Chitinophagia</taxon>
        <taxon>Chitinophagales</taxon>
        <taxon>Chitinophagaceae</taxon>
        <taxon>Pseudobacter</taxon>
    </lineage>
</organism>
<dbReference type="InterPro" id="IPR051459">
    <property type="entry name" value="Cytochrome_c-type_DH"/>
</dbReference>
<dbReference type="PROSITE" id="PS51257">
    <property type="entry name" value="PROKAR_LIPOPROTEIN"/>
    <property type="match status" value="1"/>
</dbReference>
<evidence type="ECO:0000313" key="6">
    <source>
        <dbReference type="EMBL" id="RZS75057.1"/>
    </source>
</evidence>
<evidence type="ECO:0000259" key="5">
    <source>
        <dbReference type="PROSITE" id="PS51007"/>
    </source>
</evidence>
<dbReference type="InterPro" id="IPR009056">
    <property type="entry name" value="Cyt_c-like_dom"/>
</dbReference>
<accession>A0A4Q7N0F1</accession>
<dbReference type="PANTHER" id="PTHR35008:SF4">
    <property type="entry name" value="BLL4482 PROTEIN"/>
    <property type="match status" value="1"/>
</dbReference>
<dbReference type="EMBL" id="SGXA01000001">
    <property type="protein sequence ID" value="RZS75057.1"/>
    <property type="molecule type" value="Genomic_DNA"/>
</dbReference>
<reference evidence="6 7" key="1">
    <citation type="submission" date="2019-02" db="EMBL/GenBank/DDBJ databases">
        <title>Genomic Encyclopedia of Type Strains, Phase IV (KMG-IV): sequencing the most valuable type-strain genomes for metagenomic binning, comparative biology and taxonomic classification.</title>
        <authorList>
            <person name="Goeker M."/>
        </authorList>
    </citation>
    <scope>NUCLEOTIDE SEQUENCE [LARGE SCALE GENOMIC DNA]</scope>
    <source>
        <strain evidence="6 7">DSM 18116</strain>
    </source>
</reference>
<keyword evidence="3 4" id="KW-0408">Iron</keyword>
<evidence type="ECO:0000256" key="2">
    <source>
        <dbReference type="ARBA" id="ARBA00022723"/>
    </source>
</evidence>
<evidence type="ECO:0000256" key="1">
    <source>
        <dbReference type="ARBA" id="ARBA00022617"/>
    </source>
</evidence>
<dbReference type="GO" id="GO:0020037">
    <property type="term" value="F:heme binding"/>
    <property type="evidence" value="ECO:0007669"/>
    <property type="project" value="InterPro"/>
</dbReference>
<dbReference type="OrthoDB" id="9809720at2"/>
<dbReference type="InterPro" id="IPR036909">
    <property type="entry name" value="Cyt_c-like_dom_sf"/>
</dbReference>
<gene>
    <name evidence="6" type="ORF">EV199_0915</name>
</gene>
<dbReference type="Proteomes" id="UP000293874">
    <property type="component" value="Unassembled WGS sequence"/>
</dbReference>